<dbReference type="InterPro" id="IPR036116">
    <property type="entry name" value="FN3_sf"/>
</dbReference>
<sequence length="1014" mass="115781">MLRTILLLLINLSFINSITSQNKKIDLLKAVSESSNSILLEWKYLDDNQTYDQVIIEVSNGNTASFQPYDTITTFASEVLVKGISIPEANYFRLKGLDNKVISDTILAQSPGVFSTIHNARPDSIYHLAPITFLLGDDMYYGVPNDSSTIFYKYNLQDKKWTLSSNYPVSLERGGFVHDSVYYNFKSSQTHKYDLVNNSWSVINYTGGPTLNNSSEFEVVGNKLYYGFGVQNSQMPTHDLWSYDILNNQWTQIGNFSNELADEYINHIFVHDKTVFLVSHLEFIHSYDLLNEEFNYAIDSLPLKRNGPLYFNIDKDFYYYSTLGSGVNEELWKFDLELMQWNKINQNYNLYYSLAFASQSKAIFLGNGRSSAYDNIYIFDPSDPHKTDIFLVAEPENNLLNLSWEYYSNIGNSFIVEVSENNSNSFHSLDTLVSSIKSYQFIPEKENVSYFFRIKSISQTDTLKSNIAIYNSGPNWHLENSMPWKYDDYSNDLIPFRINDTYYFFQGNGTGSVRMVWSYELNDGSWSRAANFPGPARSQPSIFTVNGYAYVVSGDSPAGDSIINDVWKFDPSNNSWTQLNDFPGNHRRAGIGFESNNTGYVGLGYEPYPGNGDILKDLWKYNDTNDSWDQVESFPGTIGFRPNVASLNDSITYIGLGQNVNSTLWSYNSNSDKWELIIDNDLHHDFLNFVVVDGTLYTIEMDESGTLSRFDLKSNQLISLENFPTLEKPSIVFQNSNIIYALDEGGSMWSYTLIPLKQDDFLTSFKKVASIQLEWDNSIYTIGDTIIIDKSTENDQNFEPFLKVDNSINSFTDTLLVPGEQYFYRLRTFNVHGSSSYSYSNTTIPGIPAGPSELQSNLVDFTVNLNWLNNSTEYEHIEIERSVDSNDFVVIDTIGGNIQQYAELTDELEQNIRYRVRGFSKSGHTEYSNFTEVIIEILSLQDQPNVIIYPNPTSGRVNISTQENISEMQLQSINGRTIEKNNGELLDFSDLKSGLYILKCTIKGKVYDFRLIVN</sequence>
<dbReference type="AlphaFoldDB" id="A0A239GLW1"/>
<dbReference type="InterPro" id="IPR026444">
    <property type="entry name" value="Secre_tail"/>
</dbReference>
<proteinExistence type="predicted"/>
<dbReference type="InterPro" id="IPR013783">
    <property type="entry name" value="Ig-like_fold"/>
</dbReference>
<dbReference type="Pfam" id="PF01344">
    <property type="entry name" value="Kelch_1"/>
    <property type="match status" value="1"/>
</dbReference>
<dbReference type="Pfam" id="PF18962">
    <property type="entry name" value="Por_Secre_tail"/>
    <property type="match status" value="1"/>
</dbReference>
<evidence type="ECO:0000313" key="2">
    <source>
        <dbReference type="EMBL" id="SNS70100.1"/>
    </source>
</evidence>
<dbReference type="NCBIfam" id="TIGR04183">
    <property type="entry name" value="Por_Secre_tail"/>
    <property type="match status" value="1"/>
</dbReference>
<dbReference type="SUPFAM" id="SSF49265">
    <property type="entry name" value="Fibronectin type III"/>
    <property type="match status" value="1"/>
</dbReference>
<gene>
    <name evidence="2" type="ORF">SAMN05421640_0910</name>
</gene>
<dbReference type="Proteomes" id="UP000198393">
    <property type="component" value="Unassembled WGS sequence"/>
</dbReference>
<accession>A0A239GLW1</accession>
<reference evidence="2 3" key="1">
    <citation type="submission" date="2017-06" db="EMBL/GenBank/DDBJ databases">
        <authorList>
            <person name="Kim H.J."/>
            <person name="Triplett B.A."/>
        </authorList>
    </citation>
    <scope>NUCLEOTIDE SEQUENCE [LARGE SCALE GENOMIC DNA]</scope>
    <source>
        <strain evidence="2 3">DSM 19307</strain>
    </source>
</reference>
<feature type="domain" description="Secretion system C-terminal sorting" evidence="1">
    <location>
        <begin position="948"/>
        <end position="1006"/>
    </location>
</feature>
<organism evidence="2 3">
    <name type="scientific">Ekhidna lutea</name>
    <dbReference type="NCBI Taxonomy" id="447679"/>
    <lineage>
        <taxon>Bacteria</taxon>
        <taxon>Pseudomonadati</taxon>
        <taxon>Bacteroidota</taxon>
        <taxon>Cytophagia</taxon>
        <taxon>Cytophagales</taxon>
        <taxon>Reichenbachiellaceae</taxon>
        <taxon>Ekhidna</taxon>
    </lineage>
</organism>
<dbReference type="Gene3D" id="2.60.40.10">
    <property type="entry name" value="Immunoglobulins"/>
    <property type="match status" value="3"/>
</dbReference>
<keyword evidence="3" id="KW-1185">Reference proteome</keyword>
<dbReference type="RefSeq" id="WP_089355684.1">
    <property type="nucleotide sequence ID" value="NZ_FZPD01000002.1"/>
</dbReference>
<dbReference type="SUPFAM" id="SSF117281">
    <property type="entry name" value="Kelch motif"/>
    <property type="match status" value="2"/>
</dbReference>
<name>A0A239GLW1_EKHLU</name>
<dbReference type="OrthoDB" id="103335at2"/>
<evidence type="ECO:0000313" key="3">
    <source>
        <dbReference type="Proteomes" id="UP000198393"/>
    </source>
</evidence>
<dbReference type="InterPro" id="IPR006652">
    <property type="entry name" value="Kelch_1"/>
</dbReference>
<dbReference type="PANTHER" id="PTHR45632">
    <property type="entry name" value="LD33804P"/>
    <property type="match status" value="1"/>
</dbReference>
<dbReference type="InterPro" id="IPR015915">
    <property type="entry name" value="Kelch-typ_b-propeller"/>
</dbReference>
<dbReference type="EMBL" id="FZPD01000002">
    <property type="protein sequence ID" value="SNS70100.1"/>
    <property type="molecule type" value="Genomic_DNA"/>
</dbReference>
<protein>
    <submittedName>
        <fullName evidence="2">Por secretion system C-terminal sorting domain-containing protein</fullName>
    </submittedName>
</protein>
<evidence type="ECO:0000259" key="1">
    <source>
        <dbReference type="Pfam" id="PF18962"/>
    </source>
</evidence>
<dbReference type="Gene3D" id="2.120.10.80">
    <property type="entry name" value="Kelch-type beta propeller"/>
    <property type="match status" value="2"/>
</dbReference>